<reference evidence="2" key="1">
    <citation type="journal article" date="2020" name="mSystems">
        <title>Genome- and Community-Level Interaction Insights into Carbon Utilization and Element Cycling Functions of Hydrothermarchaeota in Hydrothermal Sediment.</title>
        <authorList>
            <person name="Zhou Z."/>
            <person name="Liu Y."/>
            <person name="Xu W."/>
            <person name="Pan J."/>
            <person name="Luo Z.H."/>
            <person name="Li M."/>
        </authorList>
    </citation>
    <scope>NUCLEOTIDE SEQUENCE [LARGE SCALE GENOMIC DNA]</scope>
    <source>
        <strain evidence="2">HyVt-527</strain>
    </source>
</reference>
<gene>
    <name evidence="2" type="ORF">ENJ89_09285</name>
</gene>
<dbReference type="InterPro" id="IPR013229">
    <property type="entry name" value="PEGA"/>
</dbReference>
<dbReference type="PANTHER" id="PTHR36194:SF1">
    <property type="entry name" value="S-LAYER-LIKE PROTEIN"/>
    <property type="match status" value="1"/>
</dbReference>
<evidence type="ECO:0000259" key="1">
    <source>
        <dbReference type="Pfam" id="PF08308"/>
    </source>
</evidence>
<sequence>MNKWWLLALILLLGISIGFADQERKNIAVIDLESRGGLTKEEAGALTDRLRSLLVRTNAFNVVDRGKMQDILKEQGFQLSGCTSAECAVEAGKILGVEEMVSGTIGRVGKLYTLDIILIDVETSRIIKSLTRDYSGEIEGLVGLMKSIADELAGVKKETLLTGNISVKTNPPGAEVYVDTKLEGISPYTVKNLTAGEHQLKLVKEGYLPVEDRFTVQANTTVTYSTDLKKLYTIKFLSQPAAALLYINNKLAGQTPFTYQSPANSRLSVDLKKDKYKPFHKEILVKRDQT</sequence>
<evidence type="ECO:0000313" key="2">
    <source>
        <dbReference type="EMBL" id="HHJ53373.1"/>
    </source>
</evidence>
<dbReference type="SUPFAM" id="SSF52964">
    <property type="entry name" value="TolB, N-terminal domain"/>
    <property type="match status" value="1"/>
</dbReference>
<organism evidence="2">
    <name type="scientific">Caldithrix abyssi</name>
    <dbReference type="NCBI Taxonomy" id="187145"/>
    <lineage>
        <taxon>Bacteria</taxon>
        <taxon>Pseudomonadati</taxon>
        <taxon>Calditrichota</taxon>
        <taxon>Calditrichia</taxon>
        <taxon>Calditrichales</taxon>
        <taxon>Calditrichaceae</taxon>
        <taxon>Caldithrix</taxon>
    </lineage>
</organism>
<proteinExistence type="predicted"/>
<comment type="caution">
    <text evidence="2">The sequence shown here is derived from an EMBL/GenBank/DDBJ whole genome shotgun (WGS) entry which is preliminary data.</text>
</comment>
<dbReference type="Pfam" id="PF03783">
    <property type="entry name" value="CsgG"/>
    <property type="match status" value="1"/>
</dbReference>
<name>A0A7V5PQI3_CALAY</name>
<feature type="domain" description="PEGA" evidence="1">
    <location>
        <begin position="233"/>
        <end position="290"/>
    </location>
</feature>
<dbReference type="Gene3D" id="3.40.50.10610">
    <property type="entry name" value="ABC-type transport auxiliary lipoprotein component"/>
    <property type="match status" value="1"/>
</dbReference>
<dbReference type="InterPro" id="IPR005534">
    <property type="entry name" value="Curli_assmbl/transp-comp_CsgG"/>
</dbReference>
<dbReference type="AlphaFoldDB" id="A0A7V5PQI3"/>
<feature type="domain" description="PEGA" evidence="1">
    <location>
        <begin position="163"/>
        <end position="230"/>
    </location>
</feature>
<dbReference type="PANTHER" id="PTHR36194">
    <property type="entry name" value="S-LAYER-LIKE PROTEIN"/>
    <property type="match status" value="1"/>
</dbReference>
<feature type="non-terminal residue" evidence="2">
    <location>
        <position position="290"/>
    </location>
</feature>
<accession>A0A7V5PQI3</accession>
<dbReference type="EMBL" id="DROD01000593">
    <property type="protein sequence ID" value="HHJ53373.1"/>
    <property type="molecule type" value="Genomic_DNA"/>
</dbReference>
<dbReference type="GO" id="GO:0030288">
    <property type="term" value="C:outer membrane-bounded periplasmic space"/>
    <property type="evidence" value="ECO:0007669"/>
    <property type="project" value="InterPro"/>
</dbReference>
<dbReference type="Pfam" id="PF08308">
    <property type="entry name" value="PEGA"/>
    <property type="match status" value="2"/>
</dbReference>
<dbReference type="Proteomes" id="UP000886124">
    <property type="component" value="Unassembled WGS sequence"/>
</dbReference>
<protein>
    <submittedName>
        <fullName evidence="2">PEGA domain-containing protein</fullName>
    </submittedName>
</protein>